<dbReference type="EMBL" id="FOXH01000001">
    <property type="protein sequence ID" value="SFP07042.1"/>
    <property type="molecule type" value="Genomic_DNA"/>
</dbReference>
<dbReference type="PIRSF" id="PIRSF018266">
    <property type="entry name" value="FecR"/>
    <property type="match status" value="1"/>
</dbReference>
<keyword evidence="1" id="KW-1133">Transmembrane helix</keyword>
<evidence type="ECO:0000256" key="1">
    <source>
        <dbReference type="SAM" id="Phobius"/>
    </source>
</evidence>
<dbReference type="RefSeq" id="WP_092010859.1">
    <property type="nucleotide sequence ID" value="NZ_FOXH01000001.1"/>
</dbReference>
<evidence type="ECO:0000259" key="3">
    <source>
        <dbReference type="Pfam" id="PF16344"/>
    </source>
</evidence>
<keyword evidence="5" id="KW-1185">Reference proteome</keyword>
<evidence type="ECO:0000313" key="4">
    <source>
        <dbReference type="EMBL" id="SFP07042.1"/>
    </source>
</evidence>
<keyword evidence="1" id="KW-0812">Transmembrane</keyword>
<evidence type="ECO:0000313" key="5">
    <source>
        <dbReference type="Proteomes" id="UP000199306"/>
    </source>
</evidence>
<dbReference type="GO" id="GO:0016989">
    <property type="term" value="F:sigma factor antagonist activity"/>
    <property type="evidence" value="ECO:0007669"/>
    <property type="project" value="TreeGrafter"/>
</dbReference>
<feature type="transmembrane region" description="Helical" evidence="1">
    <location>
        <begin position="100"/>
        <end position="118"/>
    </location>
</feature>
<sequence>MNNYENFKAIDFINDPSFRDWVYDKELVSETQWTSWLEYHPEKKEEVEIAKLYLLRIADDLPQVSDDYVRVKADDLLRKYHTRESLQEKIRPANHFFRRFAMAASVLLVLGIGLTYYIKHKSAGNKEKSFIATELTEKDQIEKLNNTASPQVVTLADGSKVTLEPNSSIIYPMTFDDEIRNVQLKGQAFFEVVRNPDKPFVVHFNNLIVKVLGTSFTIRSFDEEKKMSVIVKTGKVSVFTKDDWQKVRQDINPSVRGIILTANQEISYEKEAAQYEKKLVNDPIIIDHVTKENDFIFEESPLTEVFNKLEKAYGIKIVVDENQVKNCTLTASLADEPLIEKLNLICKATNARYEIIDGQIVMNVRSCKK</sequence>
<accession>A0A1I5MBV0</accession>
<proteinExistence type="predicted"/>
<dbReference type="STRING" id="1079859.SAMN04515674_101232"/>
<organism evidence="4 5">
    <name type="scientific">Pseudarcicella hirudinis</name>
    <dbReference type="NCBI Taxonomy" id="1079859"/>
    <lineage>
        <taxon>Bacteria</taxon>
        <taxon>Pseudomonadati</taxon>
        <taxon>Bacteroidota</taxon>
        <taxon>Cytophagia</taxon>
        <taxon>Cytophagales</taxon>
        <taxon>Flectobacillaceae</taxon>
        <taxon>Pseudarcicella</taxon>
    </lineage>
</organism>
<protein>
    <submittedName>
        <fullName evidence="4">FecR protein</fullName>
    </submittedName>
</protein>
<keyword evidence="1" id="KW-0472">Membrane</keyword>
<dbReference type="Proteomes" id="UP000199306">
    <property type="component" value="Unassembled WGS sequence"/>
</dbReference>
<dbReference type="Pfam" id="PF16344">
    <property type="entry name" value="FecR_C"/>
    <property type="match status" value="1"/>
</dbReference>
<dbReference type="AlphaFoldDB" id="A0A1I5MBV0"/>
<dbReference type="Pfam" id="PF04773">
    <property type="entry name" value="FecR"/>
    <property type="match status" value="1"/>
</dbReference>
<dbReference type="Gene3D" id="2.60.120.1440">
    <property type="match status" value="1"/>
</dbReference>
<dbReference type="Gene3D" id="3.55.50.30">
    <property type="match status" value="1"/>
</dbReference>
<dbReference type="InterPro" id="IPR006860">
    <property type="entry name" value="FecR"/>
</dbReference>
<gene>
    <name evidence="4" type="ORF">SAMN04515674_101232</name>
</gene>
<feature type="domain" description="FecR protein" evidence="2">
    <location>
        <begin position="150"/>
        <end position="236"/>
    </location>
</feature>
<dbReference type="PANTHER" id="PTHR30273:SF2">
    <property type="entry name" value="PROTEIN FECR"/>
    <property type="match status" value="1"/>
</dbReference>
<name>A0A1I5MBV0_9BACT</name>
<dbReference type="PANTHER" id="PTHR30273">
    <property type="entry name" value="PERIPLASMIC SIGNAL SENSOR AND SIGMA FACTOR ACTIVATOR FECR-RELATED"/>
    <property type="match status" value="1"/>
</dbReference>
<dbReference type="OrthoDB" id="837389at2"/>
<feature type="domain" description="Protein FecR C-terminal" evidence="3">
    <location>
        <begin position="294"/>
        <end position="361"/>
    </location>
</feature>
<evidence type="ECO:0000259" key="2">
    <source>
        <dbReference type="Pfam" id="PF04773"/>
    </source>
</evidence>
<dbReference type="InterPro" id="IPR012373">
    <property type="entry name" value="Ferrdict_sens_TM"/>
</dbReference>
<dbReference type="InterPro" id="IPR032508">
    <property type="entry name" value="FecR_C"/>
</dbReference>
<reference evidence="4 5" key="1">
    <citation type="submission" date="2016-10" db="EMBL/GenBank/DDBJ databases">
        <authorList>
            <person name="de Groot N.N."/>
        </authorList>
    </citation>
    <scope>NUCLEOTIDE SEQUENCE [LARGE SCALE GENOMIC DNA]</scope>
    <source>
        <strain evidence="5">E92,LMG 26720,CCM 7988</strain>
    </source>
</reference>